<reference evidence="1 2" key="1">
    <citation type="submission" date="2014-04" db="EMBL/GenBank/DDBJ databases">
        <authorList>
            <consortium name="DOE Joint Genome Institute"/>
            <person name="Kuo A."/>
            <person name="Kohler A."/>
            <person name="Costa M.D."/>
            <person name="Nagy L.G."/>
            <person name="Floudas D."/>
            <person name="Copeland A."/>
            <person name="Barry K.W."/>
            <person name="Cichocki N."/>
            <person name="Veneault-Fourrey C."/>
            <person name="LaButti K."/>
            <person name="Lindquist E.A."/>
            <person name="Lipzen A."/>
            <person name="Lundell T."/>
            <person name="Morin E."/>
            <person name="Murat C."/>
            <person name="Sun H."/>
            <person name="Tunlid A."/>
            <person name="Henrissat B."/>
            <person name="Grigoriev I.V."/>
            <person name="Hibbett D.S."/>
            <person name="Martin F."/>
            <person name="Nordberg H.P."/>
            <person name="Cantor M.N."/>
            <person name="Hua S.X."/>
        </authorList>
    </citation>
    <scope>NUCLEOTIDE SEQUENCE [LARGE SCALE GENOMIC DNA]</scope>
    <source>
        <strain evidence="1 2">Marx 270</strain>
    </source>
</reference>
<gene>
    <name evidence="1" type="ORF">M404DRAFT_416831</name>
</gene>
<dbReference type="Proteomes" id="UP000054217">
    <property type="component" value="Unassembled WGS sequence"/>
</dbReference>
<keyword evidence="2" id="KW-1185">Reference proteome</keyword>
<dbReference type="AlphaFoldDB" id="A0A0C3PG19"/>
<dbReference type="EMBL" id="KN831961">
    <property type="protein sequence ID" value="KIO06879.1"/>
    <property type="molecule type" value="Genomic_DNA"/>
</dbReference>
<dbReference type="InParanoid" id="A0A0C3PG19"/>
<accession>A0A0C3PG19</accession>
<sequence>MLVPGVSRVITSVLDADAFVDALATAWTSELTEEMRCSRTGLTQTRSLDNSASSNAKASADICMLSMSGGYSITMTACGVIYCAHCDVLVVPLYLSSSDSFFSMPGASIDAGMISPS</sequence>
<protein>
    <submittedName>
        <fullName evidence="1">Uncharacterized protein</fullName>
    </submittedName>
</protein>
<organism evidence="1 2">
    <name type="scientific">Pisolithus tinctorius Marx 270</name>
    <dbReference type="NCBI Taxonomy" id="870435"/>
    <lineage>
        <taxon>Eukaryota</taxon>
        <taxon>Fungi</taxon>
        <taxon>Dikarya</taxon>
        <taxon>Basidiomycota</taxon>
        <taxon>Agaricomycotina</taxon>
        <taxon>Agaricomycetes</taxon>
        <taxon>Agaricomycetidae</taxon>
        <taxon>Boletales</taxon>
        <taxon>Sclerodermatineae</taxon>
        <taxon>Pisolithaceae</taxon>
        <taxon>Pisolithus</taxon>
    </lineage>
</organism>
<evidence type="ECO:0000313" key="2">
    <source>
        <dbReference type="Proteomes" id="UP000054217"/>
    </source>
</evidence>
<dbReference type="HOGENOM" id="CLU_2085752_0_0_1"/>
<evidence type="ECO:0000313" key="1">
    <source>
        <dbReference type="EMBL" id="KIO06879.1"/>
    </source>
</evidence>
<reference evidence="2" key="2">
    <citation type="submission" date="2015-01" db="EMBL/GenBank/DDBJ databases">
        <title>Evolutionary Origins and Diversification of the Mycorrhizal Mutualists.</title>
        <authorList>
            <consortium name="DOE Joint Genome Institute"/>
            <consortium name="Mycorrhizal Genomics Consortium"/>
            <person name="Kohler A."/>
            <person name="Kuo A."/>
            <person name="Nagy L.G."/>
            <person name="Floudas D."/>
            <person name="Copeland A."/>
            <person name="Barry K.W."/>
            <person name="Cichocki N."/>
            <person name="Veneault-Fourrey C."/>
            <person name="LaButti K."/>
            <person name="Lindquist E.A."/>
            <person name="Lipzen A."/>
            <person name="Lundell T."/>
            <person name="Morin E."/>
            <person name="Murat C."/>
            <person name="Riley R."/>
            <person name="Ohm R."/>
            <person name="Sun H."/>
            <person name="Tunlid A."/>
            <person name="Henrissat B."/>
            <person name="Grigoriev I.V."/>
            <person name="Hibbett D.S."/>
            <person name="Martin F."/>
        </authorList>
    </citation>
    <scope>NUCLEOTIDE SEQUENCE [LARGE SCALE GENOMIC DNA]</scope>
    <source>
        <strain evidence="2">Marx 270</strain>
    </source>
</reference>
<name>A0A0C3PG19_PISTI</name>
<proteinExistence type="predicted"/>